<dbReference type="InterPro" id="IPR009097">
    <property type="entry name" value="Cyclic_Pdiesterase"/>
</dbReference>
<evidence type="ECO:0000259" key="12">
    <source>
        <dbReference type="Pfam" id="PF04928"/>
    </source>
</evidence>
<evidence type="ECO:0000256" key="8">
    <source>
        <dbReference type="ARBA" id="ARBA00023242"/>
    </source>
</evidence>
<keyword evidence="6" id="KW-0547">Nucleotide-binding</keyword>
<dbReference type="PANTHER" id="PTHR10682">
    <property type="entry name" value="POLY A POLYMERASE"/>
    <property type="match status" value="1"/>
</dbReference>
<dbReference type="GO" id="GO:1990817">
    <property type="term" value="F:poly(A) RNA polymerase activity"/>
    <property type="evidence" value="ECO:0007669"/>
    <property type="project" value="UniProtKB-EC"/>
</dbReference>
<evidence type="ECO:0000256" key="1">
    <source>
        <dbReference type="ARBA" id="ARBA00004123"/>
    </source>
</evidence>
<dbReference type="EC" id="2.7.7.19" evidence="3"/>
<keyword evidence="5" id="KW-0808">Transferase</keyword>
<dbReference type="GO" id="GO:0005524">
    <property type="term" value="F:ATP binding"/>
    <property type="evidence" value="ECO:0007669"/>
    <property type="project" value="UniProtKB-KW"/>
</dbReference>
<comment type="subcellular location">
    <subcellularLocation>
        <location evidence="1">Nucleus</location>
    </subcellularLocation>
</comment>
<comment type="caution">
    <text evidence="13">The sequence shown here is derived from an EMBL/GenBank/DDBJ whole genome shotgun (WGS) entry which is preliminary data.</text>
</comment>
<dbReference type="SUPFAM" id="SSF81631">
    <property type="entry name" value="PAP/OAS1 substrate-binding domain"/>
    <property type="match status" value="1"/>
</dbReference>
<dbReference type="Pfam" id="PF04457">
    <property type="entry name" value="MJ1316"/>
    <property type="match status" value="1"/>
</dbReference>
<evidence type="ECO:0000256" key="4">
    <source>
        <dbReference type="ARBA" id="ARBA00022664"/>
    </source>
</evidence>
<feature type="domain" description="Endonuclease/exonuclease/phosphatase" evidence="10">
    <location>
        <begin position="264"/>
        <end position="565"/>
    </location>
</feature>
<dbReference type="InterPro" id="IPR005135">
    <property type="entry name" value="Endo/exonuclease/phosphatase"/>
</dbReference>
<feature type="domain" description="Poly(A) polymerase central" evidence="12">
    <location>
        <begin position="782"/>
        <end position="901"/>
    </location>
</feature>
<dbReference type="AlphaFoldDB" id="A0A0P7B4U9"/>
<keyword evidence="8" id="KW-0539">Nucleus</keyword>
<dbReference type="GO" id="GO:0031123">
    <property type="term" value="P:RNA 3'-end processing"/>
    <property type="evidence" value="ECO:0007669"/>
    <property type="project" value="InterPro"/>
</dbReference>
<accession>A0A0P7B4U9</accession>
<dbReference type="GO" id="GO:0005634">
    <property type="term" value="C:nucleus"/>
    <property type="evidence" value="ECO:0007669"/>
    <property type="project" value="UniProtKB-SubCell"/>
</dbReference>
<protein>
    <recommendedName>
        <fullName evidence="3">polynucleotide adenylyltransferase</fullName>
        <ecNumber evidence="3">2.7.7.19</ecNumber>
    </recommendedName>
</protein>
<evidence type="ECO:0000313" key="13">
    <source>
        <dbReference type="EMBL" id="KPM35573.1"/>
    </source>
</evidence>
<evidence type="ECO:0000313" key="14">
    <source>
        <dbReference type="Proteomes" id="UP000050424"/>
    </source>
</evidence>
<dbReference type="Pfam" id="PF04928">
    <property type="entry name" value="PAP_central"/>
    <property type="match status" value="1"/>
</dbReference>
<dbReference type="InterPro" id="IPR036691">
    <property type="entry name" value="Endo/exonu/phosph_ase_sf"/>
</dbReference>
<dbReference type="SUPFAM" id="SSF81301">
    <property type="entry name" value="Nucleotidyltransferase"/>
    <property type="match status" value="1"/>
</dbReference>
<gene>
    <name evidence="13" type="ORF">AK830_g10994</name>
</gene>
<evidence type="ECO:0000256" key="3">
    <source>
        <dbReference type="ARBA" id="ARBA00012388"/>
    </source>
</evidence>
<dbReference type="Gene3D" id="3.30.460.10">
    <property type="entry name" value="Beta Polymerase, domain 2"/>
    <property type="match status" value="1"/>
</dbReference>
<organism evidence="13 14">
    <name type="scientific">Neonectria ditissima</name>
    <dbReference type="NCBI Taxonomy" id="78410"/>
    <lineage>
        <taxon>Eukaryota</taxon>
        <taxon>Fungi</taxon>
        <taxon>Dikarya</taxon>
        <taxon>Ascomycota</taxon>
        <taxon>Pezizomycotina</taxon>
        <taxon>Sordariomycetes</taxon>
        <taxon>Hypocreomycetidae</taxon>
        <taxon>Hypocreales</taxon>
        <taxon>Nectriaceae</taxon>
        <taxon>Neonectria</taxon>
    </lineage>
</organism>
<dbReference type="InterPro" id="IPR011068">
    <property type="entry name" value="NuclTrfase_I-like_C"/>
</dbReference>
<dbReference type="SUPFAM" id="SSF55003">
    <property type="entry name" value="PAP/Archaeal CCA-adding enzyme, C-terminal domain"/>
    <property type="match status" value="1"/>
</dbReference>
<dbReference type="Pfam" id="PF03372">
    <property type="entry name" value="Exo_endo_phos"/>
    <property type="match status" value="1"/>
</dbReference>
<comment type="similarity">
    <text evidence="2">Belongs to the poly(A) polymerase family.</text>
</comment>
<feature type="region of interest" description="Disordered" evidence="9">
    <location>
        <begin position="1097"/>
        <end position="1145"/>
    </location>
</feature>
<evidence type="ECO:0000256" key="9">
    <source>
        <dbReference type="SAM" id="MobiDB-lite"/>
    </source>
</evidence>
<dbReference type="InterPro" id="IPR040459">
    <property type="entry name" value="MJ1316"/>
</dbReference>
<dbReference type="Gene3D" id="3.30.70.590">
    <property type="entry name" value="Poly(A) polymerase predicted RNA binding domain"/>
    <property type="match status" value="1"/>
</dbReference>
<proteinExistence type="inferred from homology"/>
<evidence type="ECO:0000256" key="2">
    <source>
        <dbReference type="ARBA" id="ARBA00010912"/>
    </source>
</evidence>
<dbReference type="SUPFAM" id="SSF55144">
    <property type="entry name" value="LigT-like"/>
    <property type="match status" value="1"/>
</dbReference>
<dbReference type="Gene3D" id="3.90.1140.10">
    <property type="entry name" value="Cyclic phosphodiesterase"/>
    <property type="match status" value="1"/>
</dbReference>
<evidence type="ECO:0000256" key="7">
    <source>
        <dbReference type="ARBA" id="ARBA00022840"/>
    </source>
</evidence>
<dbReference type="STRING" id="78410.A0A0P7B4U9"/>
<evidence type="ECO:0000259" key="10">
    <source>
        <dbReference type="Pfam" id="PF03372"/>
    </source>
</evidence>
<dbReference type="InterPro" id="IPR043519">
    <property type="entry name" value="NT_sf"/>
</dbReference>
<feature type="compositionally biased region" description="Acidic residues" evidence="9">
    <location>
        <begin position="1107"/>
        <end position="1127"/>
    </location>
</feature>
<dbReference type="EMBL" id="LKCW01000245">
    <property type="protein sequence ID" value="KPM35573.1"/>
    <property type="molecule type" value="Genomic_DNA"/>
</dbReference>
<dbReference type="PANTHER" id="PTHR10682:SF23">
    <property type="entry name" value="POLYNUCLEOTIDE ADENYLYLTRANSFERASE"/>
    <property type="match status" value="1"/>
</dbReference>
<keyword evidence="14" id="KW-1185">Reference proteome</keyword>
<reference evidence="13 14" key="1">
    <citation type="submission" date="2015-09" db="EMBL/GenBank/DDBJ databases">
        <title>Draft genome of a European isolate of the apple canker pathogen Neonectria ditissima.</title>
        <authorList>
            <person name="Gomez-Cortecero A."/>
            <person name="Harrison R.J."/>
            <person name="Armitage A.D."/>
        </authorList>
    </citation>
    <scope>NUCLEOTIDE SEQUENCE [LARGE SCALE GENOMIC DNA]</scope>
    <source>
        <strain evidence="13 14">R09/05</strain>
    </source>
</reference>
<keyword evidence="7" id="KW-0067">ATP-binding</keyword>
<feature type="domain" description="MJ1316 RNA cyclic group end recognition" evidence="11">
    <location>
        <begin position="1160"/>
        <end position="1230"/>
    </location>
</feature>
<dbReference type="Proteomes" id="UP000050424">
    <property type="component" value="Unassembled WGS sequence"/>
</dbReference>
<evidence type="ECO:0000256" key="5">
    <source>
        <dbReference type="ARBA" id="ARBA00022679"/>
    </source>
</evidence>
<name>A0A0P7B4U9_9HYPO</name>
<dbReference type="Gene3D" id="1.10.1410.10">
    <property type="match status" value="1"/>
</dbReference>
<evidence type="ECO:0000259" key="11">
    <source>
        <dbReference type="Pfam" id="PF04457"/>
    </source>
</evidence>
<dbReference type="GO" id="GO:0003723">
    <property type="term" value="F:RNA binding"/>
    <property type="evidence" value="ECO:0007669"/>
    <property type="project" value="InterPro"/>
</dbReference>
<evidence type="ECO:0000256" key="6">
    <source>
        <dbReference type="ARBA" id="ARBA00022741"/>
    </source>
</evidence>
<dbReference type="Pfam" id="PF13563">
    <property type="entry name" value="2_5_RNA_ligase2"/>
    <property type="match status" value="1"/>
</dbReference>
<dbReference type="Gene3D" id="3.60.10.10">
    <property type="entry name" value="Endonuclease/exonuclease/phosphatase"/>
    <property type="match status" value="1"/>
</dbReference>
<dbReference type="InterPro" id="IPR007012">
    <property type="entry name" value="PolA_pol_cen_dom"/>
</dbReference>
<dbReference type="GO" id="GO:0006397">
    <property type="term" value="P:mRNA processing"/>
    <property type="evidence" value="ECO:0007669"/>
    <property type="project" value="UniProtKB-KW"/>
</dbReference>
<dbReference type="OrthoDB" id="10263155at2759"/>
<keyword evidence="4" id="KW-0507">mRNA processing</keyword>
<sequence>MEQASQNDATPFTFTSHETALCLIPPRHLWPAADRLRCLYDKAYDAWPPHINLIYPFVRPEVLSDAADILSQLPLSRHCHRHINLDTTDAFISKHHNTIFLRPTNGPNTAALSQLRDEICAAFAQHPGREYRPHMTIGQSDDAFAAPHHFLFEKVRLISPIAWDLGHIALLTRDAAPLSGEGPRPMMLWATLDLSSQLLTRSEPAKHLYEGSTTALRPGERRLAPNAVVRQSFQCLSPSMMWQATSPSAAAADTQLVVDRLVVASYNVLAEFEWPPQATRHSGLVENLLSSRAGADILVLQEVTDHFLPFMLANEDIRNRYPFVTHGPPGQPNIGPLPSLLNVVVLSKFPIQWEYLPFQRKHKGCAVVQFPTIGIRDDNERFRPWVLAACHLSQGLTDGAVVTKKKEVQRILDYLSAHYAHHPWVLAGDFNMATSSYTLDAAKKKQDISSQTIQYLHDIDLLLSHAGFHDAWLVTRLESGESSDVANDYRSAADIYEGEQGATFDPFANSLAAKLVGSGLNNRPQRYDRILVRANGHYHPQGFNMFGQTLLEQTGERGPSYASDHWGVRCLLVRASAQDNANRSSMPEVSIRLERALPSLGSLDDLKECLNNNGCFPTEVDRSGRKDALLLLENTLLDSATPGTQADARSGIVLILVPVGSYGLGIWTSSSDIDCLCIGSVRSKTFFAIALQRLRKAVSQGINIIRRVKANSGFMLELEVRGIKVDLQYCPARSVAESWPAVMKRPSTDSVFALPLQVLAKLKPARDLFYLRKSIPDMGQYRIVHLLVKVWAKSRGIYAAKFGFLGGIHISVMLVPICKMLAHNGQSVTASDIIVTFFNHYATFDWKTQMVFDPFFHKSTRYSRTFREPLCLLGWHAPSLNTAVNASVPTVNTIAAEFIRARNLLSTDGMTWDQLLGTGIENEGQLYQPGSLAGAEFLQAYQSYVKVDAHYWGTSSEKGSRFIGWLESRCIMLLVGKITRTLCLTWQYRTTLMWYEDIDRKLKGILARIWPARFVDGSSATTDSLGTEYHGCYLVGLGWDGDESTKHQAKSAHTSLQTVLQEFETRIRRDEKYFDTQCCWMSASVVRAHDVGNLIPDDSRWGGGAGDSEDDDSEDDMDLDGDDVGEDESARGAEGTAGKKAAGHHSRAVTVAKAAGLGKFRTAADVLNRLRWDSNLDSSDYLVGYEDRFTGAQEKAVELWKSEQTDEEFIPQHRILYFKRKSDRAVVWERRSRIDDIFGSGIKAEG</sequence>
<dbReference type="SUPFAM" id="SSF56219">
    <property type="entry name" value="DNase I-like"/>
    <property type="match status" value="1"/>
</dbReference>